<accession>M7WPH7</accession>
<evidence type="ECO:0000256" key="1">
    <source>
        <dbReference type="ARBA" id="ARBA00004141"/>
    </source>
</evidence>
<sequence length="520" mass="57190">MRWLSRTRNLVWPEPKDPLERSLLRKADALILSYLCLNFCINYLDRVNFINAYVSGMGTALHMKGREYNAVIACFTAGFAIAQIPQNLLLLLIPPRYLFPLNGVVWGVLTAAGAGATKVQHLYVIKFFQGMAECSTFIGAHYSLGSWYRPSEIGRRAALFSASAQIASIFSGSLQSALYTNLDGACGLEGWQWLFIVCGIITVPIALFGIYSFPDTPLRTRSSLFTPQERALAIARLSHPSRAQKTAGGGVDWTLVRRVLGRWELWGLALVWTAGGALESYSSWGIMPLWMKAQRTQQGKPRYTVAELNHHPLGMPAVAIAALLGTRSLREQAIGTDRRTQDRYAVNLVVALAVLVSSLIVLISGLRPVGAVSRGAVYFAFYLSAVSFAGQMSNFAWANELLRDDEEARSVVLAGMNVISYAFNAWFQIAFFPASASPAFTRGSSLIIAFCPLLALFTMGVRGLQVRTERRRARDREGVVEEEVEEKGGEMGEGKRPGTGTTVVGEVEREGEEDGKEVER</sequence>
<evidence type="ECO:0000256" key="5">
    <source>
        <dbReference type="ARBA" id="ARBA00023136"/>
    </source>
</evidence>
<keyword evidence="5 8" id="KW-0472">Membrane</keyword>
<dbReference type="HOGENOM" id="CLU_001265_4_2_1"/>
<keyword evidence="3 8" id="KW-0812">Transmembrane</keyword>
<proteinExistence type="inferred from homology"/>
<dbReference type="PANTHER" id="PTHR43791">
    <property type="entry name" value="PERMEASE-RELATED"/>
    <property type="match status" value="1"/>
</dbReference>
<dbReference type="GO" id="GO:0098717">
    <property type="term" value="P:pantothenate import across plasma membrane"/>
    <property type="evidence" value="ECO:0007669"/>
    <property type="project" value="TreeGrafter"/>
</dbReference>
<evidence type="ECO:0000256" key="3">
    <source>
        <dbReference type="ARBA" id="ARBA00022692"/>
    </source>
</evidence>
<dbReference type="Gene3D" id="1.20.1250.20">
    <property type="entry name" value="MFS general substrate transporter like domains"/>
    <property type="match status" value="1"/>
</dbReference>
<organism evidence="9 10">
    <name type="scientific">Rhodotorula toruloides (strain NP11)</name>
    <name type="common">Yeast</name>
    <name type="synonym">Rhodosporidium toruloides</name>
    <dbReference type="NCBI Taxonomy" id="1130832"/>
    <lineage>
        <taxon>Eukaryota</taxon>
        <taxon>Fungi</taxon>
        <taxon>Dikarya</taxon>
        <taxon>Basidiomycota</taxon>
        <taxon>Pucciniomycotina</taxon>
        <taxon>Microbotryomycetes</taxon>
        <taxon>Sporidiobolales</taxon>
        <taxon>Sporidiobolaceae</taxon>
        <taxon>Rhodotorula</taxon>
    </lineage>
</organism>
<dbReference type="SUPFAM" id="SSF103473">
    <property type="entry name" value="MFS general substrate transporter"/>
    <property type="match status" value="1"/>
</dbReference>
<evidence type="ECO:0000313" key="10">
    <source>
        <dbReference type="Proteomes" id="UP000016926"/>
    </source>
</evidence>
<feature type="transmembrane region" description="Helical" evidence="8">
    <location>
        <begin position="97"/>
        <end position="116"/>
    </location>
</feature>
<dbReference type="GO" id="GO:0015233">
    <property type="term" value="F:pantothenate transmembrane transporter activity"/>
    <property type="evidence" value="ECO:0007669"/>
    <property type="project" value="TreeGrafter"/>
</dbReference>
<dbReference type="InterPro" id="IPR036259">
    <property type="entry name" value="MFS_trans_sf"/>
</dbReference>
<dbReference type="Pfam" id="PF07690">
    <property type="entry name" value="MFS_1"/>
    <property type="match status" value="1"/>
</dbReference>
<feature type="transmembrane region" description="Helical" evidence="8">
    <location>
        <begin position="410"/>
        <end position="432"/>
    </location>
</feature>
<evidence type="ECO:0000313" key="9">
    <source>
        <dbReference type="EMBL" id="EMS19976.1"/>
    </source>
</evidence>
<feature type="compositionally biased region" description="Acidic residues" evidence="7">
    <location>
        <begin position="509"/>
        <end position="520"/>
    </location>
</feature>
<feature type="transmembrane region" description="Helical" evidence="8">
    <location>
        <begin position="68"/>
        <end position="85"/>
    </location>
</feature>
<feature type="compositionally biased region" description="Basic and acidic residues" evidence="7">
    <location>
        <begin position="486"/>
        <end position="496"/>
    </location>
</feature>
<feature type="transmembrane region" description="Helical" evidence="8">
    <location>
        <begin position="376"/>
        <end position="398"/>
    </location>
</feature>
<keyword evidence="4 8" id="KW-1133">Transmembrane helix</keyword>
<dbReference type="RefSeq" id="XP_016271095.1">
    <property type="nucleotide sequence ID" value="XM_016417443.1"/>
</dbReference>
<dbReference type="eggNOG" id="KOG2533">
    <property type="taxonomic scope" value="Eukaryota"/>
</dbReference>
<evidence type="ECO:0000256" key="6">
    <source>
        <dbReference type="ARBA" id="ARBA00037968"/>
    </source>
</evidence>
<dbReference type="FunFam" id="1.20.1250.20:FF:000065">
    <property type="entry name" value="Putative MFS pantothenate transporter"/>
    <property type="match status" value="1"/>
</dbReference>
<feature type="transmembrane region" description="Helical" evidence="8">
    <location>
        <begin position="191"/>
        <end position="213"/>
    </location>
</feature>
<dbReference type="PANTHER" id="PTHR43791:SF4">
    <property type="entry name" value="PANTOTHENATE TRANSPORTER FEN2"/>
    <property type="match status" value="1"/>
</dbReference>
<name>M7WPH7_RHOT1</name>
<comment type="similarity">
    <text evidence="6">Belongs to the major facilitator superfamily. Allantoate permease family.</text>
</comment>
<keyword evidence="10" id="KW-1185">Reference proteome</keyword>
<feature type="transmembrane region" description="Helical" evidence="8">
    <location>
        <begin position="157"/>
        <end position="179"/>
    </location>
</feature>
<keyword evidence="2" id="KW-0813">Transport</keyword>
<protein>
    <submittedName>
        <fullName evidence="9">MFS transporter, pantothenate transporter</fullName>
    </submittedName>
</protein>
<reference evidence="9 10" key="1">
    <citation type="journal article" date="2012" name="Nat. Commun.">
        <title>A multi-omic map of the lipid-producing yeast Rhodosporidium toruloides.</title>
        <authorList>
            <person name="Zhu Z."/>
            <person name="Zhang S."/>
            <person name="Liu H."/>
            <person name="Shen H."/>
            <person name="Lin X."/>
            <person name="Yang F."/>
            <person name="Zhou Y.J."/>
            <person name="Jin G."/>
            <person name="Ye M."/>
            <person name="Zou H."/>
            <person name="Zou H."/>
            <person name="Zhao Z.K."/>
        </authorList>
    </citation>
    <scope>NUCLEOTIDE SEQUENCE [LARGE SCALE GENOMIC DNA]</scope>
    <source>
        <strain evidence="9 10">NP11</strain>
    </source>
</reference>
<evidence type="ECO:0000256" key="4">
    <source>
        <dbReference type="ARBA" id="ARBA00022989"/>
    </source>
</evidence>
<evidence type="ECO:0000256" key="7">
    <source>
        <dbReference type="SAM" id="MobiDB-lite"/>
    </source>
</evidence>
<feature type="transmembrane region" description="Helical" evidence="8">
    <location>
        <begin position="344"/>
        <end position="364"/>
    </location>
</feature>
<evidence type="ECO:0000256" key="8">
    <source>
        <dbReference type="SAM" id="Phobius"/>
    </source>
</evidence>
<dbReference type="EMBL" id="KB722664">
    <property type="protein sequence ID" value="EMS19976.1"/>
    <property type="molecule type" value="Genomic_DNA"/>
</dbReference>
<dbReference type="InterPro" id="IPR011701">
    <property type="entry name" value="MFS"/>
</dbReference>
<gene>
    <name evidence="9" type="ORF">RHTO_03774</name>
</gene>
<dbReference type="GO" id="GO:0005886">
    <property type="term" value="C:plasma membrane"/>
    <property type="evidence" value="ECO:0007669"/>
    <property type="project" value="TreeGrafter"/>
</dbReference>
<dbReference type="Proteomes" id="UP000016926">
    <property type="component" value="Unassembled WGS sequence"/>
</dbReference>
<dbReference type="AlphaFoldDB" id="M7WPH7"/>
<feature type="region of interest" description="Disordered" evidence="7">
    <location>
        <begin position="475"/>
        <end position="520"/>
    </location>
</feature>
<dbReference type="OrthoDB" id="3639251at2759"/>
<dbReference type="GeneID" id="27367787"/>
<evidence type="ECO:0000256" key="2">
    <source>
        <dbReference type="ARBA" id="ARBA00022448"/>
    </source>
</evidence>
<feature type="transmembrane region" description="Helical" evidence="8">
    <location>
        <begin position="444"/>
        <end position="464"/>
    </location>
</feature>
<comment type="subcellular location">
    <subcellularLocation>
        <location evidence="1">Membrane</location>
        <topology evidence="1">Multi-pass membrane protein</topology>
    </subcellularLocation>
</comment>